<evidence type="ECO:0000313" key="1">
    <source>
        <dbReference type="EMBL" id="KAE9403075.1"/>
    </source>
</evidence>
<gene>
    <name evidence="1" type="ORF">BT96DRAFT_1017158</name>
</gene>
<evidence type="ECO:0000313" key="2">
    <source>
        <dbReference type="Proteomes" id="UP000799118"/>
    </source>
</evidence>
<name>A0A6A4I2R6_9AGAR</name>
<keyword evidence="2" id="KW-1185">Reference proteome</keyword>
<sequence length="424" mass="48515">MLYSNCQKPSFEPRVDLHSLENYTERLFGSDPFTLDLQEAKEMVILCDKDLEGYEVELMRLQSQMLFIREQHMRLRAHRAKLHSFTSPVRKTPNEILALIFDYACEVNLLQEEVPRTIEAGDRITTLTSPIISYLPALSLSATCTRWCSVAKSFSSLWSRLRLEIVSGETPASPAFVSMVEFFLMRSNQHPLEITLVIESWRWKSFKYEGSYLPSYYFSYDFSQNFSNLESLVIEDSECTVEDLDIFQNAPKLQKLSHLLYGQVLTAQIPWNQVTDMALWMSHEQLDKILDVCPNLTMLELWEDRGVSISPCNPLRTSKTIDTLNVIVNDCDTPQGILEIILSSLTLPALNKIFISSNLEQTKGRQWPKDLFATFLSRSSCRITTLVIRGVDLSDEDLISALRILLSLTTLEISDHSPHHSTAP</sequence>
<dbReference type="EMBL" id="ML769428">
    <property type="protein sequence ID" value="KAE9403075.1"/>
    <property type="molecule type" value="Genomic_DNA"/>
</dbReference>
<organism evidence="1 2">
    <name type="scientific">Gymnopus androsaceus JB14</name>
    <dbReference type="NCBI Taxonomy" id="1447944"/>
    <lineage>
        <taxon>Eukaryota</taxon>
        <taxon>Fungi</taxon>
        <taxon>Dikarya</taxon>
        <taxon>Basidiomycota</taxon>
        <taxon>Agaricomycotina</taxon>
        <taxon>Agaricomycetes</taxon>
        <taxon>Agaricomycetidae</taxon>
        <taxon>Agaricales</taxon>
        <taxon>Marasmiineae</taxon>
        <taxon>Omphalotaceae</taxon>
        <taxon>Gymnopus</taxon>
    </lineage>
</organism>
<dbReference type="InterPro" id="IPR032675">
    <property type="entry name" value="LRR_dom_sf"/>
</dbReference>
<dbReference type="SUPFAM" id="SSF52047">
    <property type="entry name" value="RNI-like"/>
    <property type="match status" value="1"/>
</dbReference>
<dbReference type="AlphaFoldDB" id="A0A6A4I2R6"/>
<reference evidence="1" key="1">
    <citation type="journal article" date="2019" name="Environ. Microbiol.">
        <title>Fungal ecological strategies reflected in gene transcription - a case study of two litter decomposers.</title>
        <authorList>
            <person name="Barbi F."/>
            <person name="Kohler A."/>
            <person name="Barry K."/>
            <person name="Baskaran P."/>
            <person name="Daum C."/>
            <person name="Fauchery L."/>
            <person name="Ihrmark K."/>
            <person name="Kuo A."/>
            <person name="LaButti K."/>
            <person name="Lipzen A."/>
            <person name="Morin E."/>
            <person name="Grigoriev I.V."/>
            <person name="Henrissat B."/>
            <person name="Lindahl B."/>
            <person name="Martin F."/>
        </authorList>
    </citation>
    <scope>NUCLEOTIDE SEQUENCE</scope>
    <source>
        <strain evidence="1">JB14</strain>
    </source>
</reference>
<protein>
    <submittedName>
        <fullName evidence="1">Uncharacterized protein</fullName>
    </submittedName>
</protein>
<dbReference type="Gene3D" id="3.80.10.10">
    <property type="entry name" value="Ribonuclease Inhibitor"/>
    <property type="match status" value="1"/>
</dbReference>
<accession>A0A6A4I2R6</accession>
<dbReference type="Proteomes" id="UP000799118">
    <property type="component" value="Unassembled WGS sequence"/>
</dbReference>
<proteinExistence type="predicted"/>
<dbReference type="OrthoDB" id="3057283at2759"/>